<accession>A0A0P9X3C4</accession>
<evidence type="ECO:0000256" key="1">
    <source>
        <dbReference type="SAM" id="Phobius"/>
    </source>
</evidence>
<name>A0A0P9X3C4_PSESS</name>
<dbReference type="AlphaFoldDB" id="A0A0P9X3C4"/>
<dbReference type="EMBL" id="NIAY01000125">
    <property type="protein sequence ID" value="PAB27986.1"/>
    <property type="molecule type" value="Genomic_DNA"/>
</dbReference>
<gene>
    <name evidence="2" type="ORF">CC205_22230</name>
</gene>
<organism evidence="2 3">
    <name type="scientific">Pseudomonas savastanoi pv. nerii</name>
    <dbReference type="NCBI Taxonomy" id="360921"/>
    <lineage>
        <taxon>Bacteria</taxon>
        <taxon>Pseudomonadati</taxon>
        <taxon>Pseudomonadota</taxon>
        <taxon>Gammaproteobacteria</taxon>
        <taxon>Pseudomonadales</taxon>
        <taxon>Pseudomonadaceae</taxon>
        <taxon>Pseudomonas</taxon>
    </lineage>
</organism>
<protein>
    <recommendedName>
        <fullName evidence="4">DUF304 domain-containing protein</fullName>
    </recommendedName>
</protein>
<dbReference type="RefSeq" id="WP_057442558.1">
    <property type="nucleotide sequence ID" value="NZ_LIHX01000223.1"/>
</dbReference>
<comment type="caution">
    <text evidence="2">The sequence shown here is derived from an EMBL/GenBank/DDBJ whole genome shotgun (WGS) entry which is preliminary data.</text>
</comment>
<proteinExistence type="predicted"/>
<evidence type="ECO:0000313" key="2">
    <source>
        <dbReference type="EMBL" id="PAB27986.1"/>
    </source>
</evidence>
<reference evidence="2 3" key="1">
    <citation type="submission" date="2017-05" db="EMBL/GenBank/DDBJ databases">
        <title>Comparative genomic of Pseudomonas savastanoi pathovars.</title>
        <authorList>
            <person name="Pintado A."/>
            <person name="Moreno-Perez A."/>
            <person name="Caballo-Ponce E."/>
            <person name="Murillo J."/>
            <person name="Bardaji L."/>
            <person name="Cerboneschi M."/>
            <person name="Rodriguez-Palenzuela P."/>
            <person name="Ramos C."/>
            <person name="Tegli S."/>
        </authorList>
    </citation>
    <scope>NUCLEOTIDE SEQUENCE [LARGE SCALE GENOMIC DNA]</scope>
    <source>
        <strain evidence="2 3">ESC 23</strain>
    </source>
</reference>
<feature type="transmembrane region" description="Helical" evidence="1">
    <location>
        <begin position="21"/>
        <end position="44"/>
    </location>
</feature>
<keyword evidence="1" id="KW-0472">Membrane</keyword>
<keyword evidence="1" id="KW-0812">Transmembrane</keyword>
<sequence>MEGYEHPPRDASPHEIFRLSWLAYVGPIFTFLVLIAVSAGTSWLTIHKAQTDQAHQIGITISVLVLLLAFAMFIYKILVLRSVYLYTDDVGVWLYQGILPWRKGYRGVKWRDIEDAMYFTGFISWIFRSYTVRIGHRFTKTSEILITHLAKGNNAVENINQLHQSILKAEQDEFLPPEV</sequence>
<keyword evidence="1" id="KW-1133">Transmembrane helix</keyword>
<evidence type="ECO:0000313" key="3">
    <source>
        <dbReference type="Proteomes" id="UP000216306"/>
    </source>
</evidence>
<feature type="transmembrane region" description="Helical" evidence="1">
    <location>
        <begin position="56"/>
        <end position="75"/>
    </location>
</feature>
<dbReference type="Proteomes" id="UP000216306">
    <property type="component" value="Unassembled WGS sequence"/>
</dbReference>
<evidence type="ECO:0008006" key="4">
    <source>
        <dbReference type="Google" id="ProtNLM"/>
    </source>
</evidence>